<dbReference type="GO" id="GO:0000781">
    <property type="term" value="C:chromosome, telomeric region"/>
    <property type="evidence" value="ECO:0007669"/>
    <property type="project" value="UniProtKB-SubCell"/>
</dbReference>
<protein>
    <recommendedName>
        <fullName evidence="7">Shelterin complex subunit TPP1/Est3 domain-containing protein</fullName>
    </recommendedName>
</protein>
<feature type="region of interest" description="Disordered" evidence="6">
    <location>
        <begin position="606"/>
        <end position="973"/>
    </location>
</feature>
<feature type="region of interest" description="Disordered" evidence="6">
    <location>
        <begin position="325"/>
        <end position="348"/>
    </location>
</feature>
<feature type="compositionally biased region" description="Low complexity" evidence="6">
    <location>
        <begin position="1162"/>
        <end position="1175"/>
    </location>
</feature>
<feature type="region of interest" description="Disordered" evidence="6">
    <location>
        <begin position="156"/>
        <end position="203"/>
    </location>
</feature>
<proteinExistence type="predicted"/>
<keyword evidence="9" id="KW-1185">Reference proteome</keyword>
<feature type="compositionally biased region" description="Polar residues" evidence="6">
    <location>
        <begin position="742"/>
        <end position="761"/>
    </location>
</feature>
<evidence type="ECO:0000313" key="9">
    <source>
        <dbReference type="Proteomes" id="UP000191522"/>
    </source>
</evidence>
<feature type="region of interest" description="Disordered" evidence="6">
    <location>
        <begin position="388"/>
        <end position="471"/>
    </location>
</feature>
<evidence type="ECO:0000256" key="5">
    <source>
        <dbReference type="ARBA" id="ARBA00023242"/>
    </source>
</evidence>
<gene>
    <name evidence="8" type="ORF">PENDEC_c002G05263</name>
</gene>
<keyword evidence="4" id="KW-0779">Telomere</keyword>
<name>A0A1V6PKF6_PENDC</name>
<dbReference type="GO" id="GO:0007004">
    <property type="term" value="P:telomere maintenance via telomerase"/>
    <property type="evidence" value="ECO:0007669"/>
    <property type="project" value="InterPro"/>
</dbReference>
<feature type="compositionally biased region" description="Polar residues" evidence="6">
    <location>
        <begin position="775"/>
        <end position="790"/>
    </location>
</feature>
<feature type="compositionally biased region" description="Low complexity" evidence="6">
    <location>
        <begin position="1207"/>
        <end position="1216"/>
    </location>
</feature>
<dbReference type="GO" id="GO:0042162">
    <property type="term" value="F:telomeric DNA binding"/>
    <property type="evidence" value="ECO:0007669"/>
    <property type="project" value="InterPro"/>
</dbReference>
<feature type="region of interest" description="Disordered" evidence="6">
    <location>
        <begin position="1267"/>
        <end position="1287"/>
    </location>
</feature>
<feature type="compositionally biased region" description="Acidic residues" evidence="6">
    <location>
        <begin position="715"/>
        <end position="727"/>
    </location>
</feature>
<dbReference type="OMA" id="YEDFFCS"/>
<organism evidence="8 9">
    <name type="scientific">Penicillium decumbens</name>
    <dbReference type="NCBI Taxonomy" id="69771"/>
    <lineage>
        <taxon>Eukaryota</taxon>
        <taxon>Fungi</taxon>
        <taxon>Dikarya</taxon>
        <taxon>Ascomycota</taxon>
        <taxon>Pezizomycotina</taxon>
        <taxon>Eurotiomycetes</taxon>
        <taxon>Eurotiomycetidae</taxon>
        <taxon>Eurotiales</taxon>
        <taxon>Aspergillaceae</taxon>
        <taxon>Penicillium</taxon>
    </lineage>
</organism>
<feature type="region of interest" description="Disordered" evidence="6">
    <location>
        <begin position="263"/>
        <end position="307"/>
    </location>
</feature>
<feature type="compositionally biased region" description="Polar residues" evidence="6">
    <location>
        <begin position="852"/>
        <end position="872"/>
    </location>
</feature>
<feature type="compositionally biased region" description="Polar residues" evidence="6">
    <location>
        <begin position="935"/>
        <end position="949"/>
    </location>
</feature>
<feature type="region of interest" description="Disordered" evidence="6">
    <location>
        <begin position="503"/>
        <end position="592"/>
    </location>
</feature>
<dbReference type="InterPro" id="IPR019437">
    <property type="entry name" value="TPP1/Est3"/>
</dbReference>
<feature type="compositionally biased region" description="Polar residues" evidence="6">
    <location>
        <begin position="799"/>
        <end position="815"/>
    </location>
</feature>
<accession>A0A1V6PKF6</accession>
<keyword evidence="5" id="KW-0539">Nucleus</keyword>
<comment type="subcellular location">
    <subcellularLocation>
        <location evidence="2">Chromosome</location>
        <location evidence="2">Telomere</location>
    </subcellularLocation>
    <subcellularLocation>
        <location evidence="1">Nucleus</location>
    </subcellularLocation>
</comment>
<dbReference type="Proteomes" id="UP000191522">
    <property type="component" value="Unassembled WGS sequence"/>
</dbReference>
<feature type="domain" description="Shelterin complex subunit TPP1/Est3" evidence="7">
    <location>
        <begin position="6"/>
        <end position="134"/>
    </location>
</feature>
<feature type="compositionally biased region" description="Polar residues" evidence="6">
    <location>
        <begin position="607"/>
        <end position="619"/>
    </location>
</feature>
<feature type="compositionally biased region" description="Polar residues" evidence="6">
    <location>
        <begin position="684"/>
        <end position="696"/>
    </location>
</feature>
<feature type="compositionally biased region" description="Polar residues" evidence="6">
    <location>
        <begin position="825"/>
        <end position="840"/>
    </location>
</feature>
<feature type="compositionally biased region" description="Basic and acidic residues" evidence="6">
    <location>
        <begin position="532"/>
        <end position="541"/>
    </location>
</feature>
<feature type="region of interest" description="Disordered" evidence="6">
    <location>
        <begin position="1154"/>
        <end position="1230"/>
    </location>
</feature>
<reference evidence="9" key="1">
    <citation type="journal article" date="2017" name="Nat. Microbiol.">
        <title>Global analysis of biosynthetic gene clusters reveals vast potential of secondary metabolite production in Penicillium species.</title>
        <authorList>
            <person name="Nielsen J.C."/>
            <person name="Grijseels S."/>
            <person name="Prigent S."/>
            <person name="Ji B."/>
            <person name="Dainat J."/>
            <person name="Nielsen K.F."/>
            <person name="Frisvad J.C."/>
            <person name="Workman M."/>
            <person name="Nielsen J."/>
        </authorList>
    </citation>
    <scope>NUCLEOTIDE SEQUENCE [LARGE SCALE GENOMIC DNA]</scope>
    <source>
        <strain evidence="9">IBT 11843</strain>
    </source>
</reference>
<evidence type="ECO:0000256" key="4">
    <source>
        <dbReference type="ARBA" id="ARBA00022895"/>
    </source>
</evidence>
<evidence type="ECO:0000256" key="1">
    <source>
        <dbReference type="ARBA" id="ARBA00004123"/>
    </source>
</evidence>
<feature type="compositionally biased region" description="Polar residues" evidence="6">
    <location>
        <begin position="296"/>
        <end position="307"/>
    </location>
</feature>
<sequence length="1351" mass="147305">MSSVPPWIAQVVGVCLSFYLGESPQSSIEVEDDGACLRFNVQGFSAAVIVAEWGLGSLSDTAVLMDSNNQIDATISQDALATFKIESEGLQPTDGPKKHRMKLLDFRLVFRYSTDYSTADVRLYVNRFRIDWNKGPIKYVPVKKLKKEKSLKSVLERARQKAIKPPKLSKSNGPRSPAPGSKAYGLHSQFRSEEHQSSPVDPVNSQQLFSQIPRDEHGTPDRFSRPGHSLLRAPTELLHQLKPSSRPNLTNSLRGSLRQNHIEASANKGSPQVTSGGDRDANSPQQPTPLAPVTICSRQGSSFSSQIRNEKDDNTYSEILTSEPMNVSSQRIPSGSAFGDGGNADSLSSQIPQVGFADTAVHESNQIADDPLTTNHIASQPPYEMEISYSRKRQRESLEIQSQPSCDEEAREESKTDSPSKKRQRVEAARANPREATDAGETMARKLSTPHAEAQSLNADPAPVRSSWPIRANPWERLETIPSSEVDIPKDQAQLLEKSLWIPPMPNEPMPQGHVPPSLLRQWNSIAQRRHQQAEEAKSIPDRPPTPTQGTAVSSDHEDSESEGAPIDWDPSPEQHTFESRLPADSSPVRQPSFIGVKTALCAGKHTASQMKGHNSPGDTTGLGKVPQSQTERHGSFHSDPQASAAEIARPLEDEDALSDKVLPSAQASLNELDADVGKWKPPQTLQTEASNQGPESSKKSPAHSSGLESVIAPNDDDVGDESDESMMDTSVPLGLGESWPEPTQSTQGQQEVTSSGSSLPGVSGNHVQVAETPATHSSRLHGNNLNPNATELRPSHKQLPSSQANKTSSPSRVLNTYPYHGSYEKSQSSNEGPNLSSHPSGDVSPRVDVEGTQTQLSSMNVPSQNATQSQEIVLDSSGPAHRHQDFSLSGQQAVAEPSSLPFASSHEPASMQFNEQTQASMAGSFSQDGPVCSYPTSHSNAAASDQECSPSRSQRSSSRENEGVSQSSLNTQNTQSAALVARRLAHIANPEKVAQAKEVYKRFCVDYSAYTGNFDHFIELCSRLQAVRAGGQLQRSFLWDDFIIMHLQQYSSHIKDRVSQDSETLSYEEYFLLNFTHPVHRKRSLTAHGIELAASQFIPAELAPLIASGQAQPDPPDAQDEGMIFSLATSLPRCPSDLHGHFIDEIAHNSPPVADHADFTSSSESSSSRSSSVSIKIEGPGDDYNGVEYVPAYSTDIDDSRDIKPSLSSLDSSSSFEQPPDTGHDVGNDDVISIGKVEETDMEETYLEVDYHETASVELGDDSFVSAAPASPSQVDAHPASPDAESEDENWFVSLRHIRPKYPVWSDDPNTPFKRYAEADQNVRSERLRRGGAKIFLDDKGVIRRAIHRD</sequence>
<evidence type="ECO:0000256" key="3">
    <source>
        <dbReference type="ARBA" id="ARBA00022454"/>
    </source>
</evidence>
<evidence type="ECO:0000259" key="7">
    <source>
        <dbReference type="Pfam" id="PF10341"/>
    </source>
</evidence>
<feature type="compositionally biased region" description="Basic and acidic residues" evidence="6">
    <location>
        <begin position="412"/>
        <end position="437"/>
    </location>
</feature>
<evidence type="ECO:0000313" key="8">
    <source>
        <dbReference type="EMBL" id="OQD77474.1"/>
    </source>
</evidence>
<keyword evidence="3" id="KW-0158">Chromosome</keyword>
<evidence type="ECO:0000256" key="2">
    <source>
        <dbReference type="ARBA" id="ARBA00004574"/>
    </source>
</evidence>
<comment type="caution">
    <text evidence="8">The sequence shown here is derived from an EMBL/GenBank/DDBJ whole genome shotgun (WGS) entry which is preliminary data.</text>
</comment>
<dbReference type="STRING" id="69771.A0A1V6PKF6"/>
<evidence type="ECO:0000256" key="6">
    <source>
        <dbReference type="SAM" id="MobiDB-lite"/>
    </source>
</evidence>
<dbReference type="Pfam" id="PF10341">
    <property type="entry name" value="TPP1"/>
    <property type="match status" value="1"/>
</dbReference>
<dbReference type="EMBL" id="MDYL01000002">
    <property type="protein sequence ID" value="OQD77474.1"/>
    <property type="molecule type" value="Genomic_DNA"/>
</dbReference>
<feature type="compositionally biased region" description="Polar residues" evidence="6">
    <location>
        <begin position="912"/>
        <end position="928"/>
    </location>
</feature>
<dbReference type="OrthoDB" id="3538943at2759"/>
<dbReference type="GO" id="GO:0005697">
    <property type="term" value="C:telomerase holoenzyme complex"/>
    <property type="evidence" value="ECO:0007669"/>
    <property type="project" value="InterPro"/>
</dbReference>